<dbReference type="AlphaFoldDB" id="A0A6M3IRG3"/>
<dbReference type="EMBL" id="MT141399">
    <property type="protein sequence ID" value="QJA60180.1"/>
    <property type="molecule type" value="Genomic_DNA"/>
</dbReference>
<evidence type="ECO:0000313" key="1">
    <source>
        <dbReference type="EMBL" id="QJA60180.1"/>
    </source>
</evidence>
<keyword evidence="1" id="KW-0378">Hydrolase</keyword>
<evidence type="ECO:0000313" key="2">
    <source>
        <dbReference type="EMBL" id="QJA74099.1"/>
    </source>
</evidence>
<gene>
    <name evidence="2" type="ORF">MM415A02103_0010</name>
    <name evidence="1" type="ORF">MM415B01169_0013</name>
</gene>
<dbReference type="InterPro" id="IPR023346">
    <property type="entry name" value="Lysozyme-like_dom_sf"/>
</dbReference>
<dbReference type="GO" id="GO:0016787">
    <property type="term" value="F:hydrolase activity"/>
    <property type="evidence" value="ECO:0007669"/>
    <property type="project" value="UniProtKB-KW"/>
</dbReference>
<protein>
    <submittedName>
        <fullName evidence="1">Putative glycoside hydrolase</fullName>
    </submittedName>
</protein>
<proteinExistence type="predicted"/>
<dbReference type="SUPFAM" id="SSF53955">
    <property type="entry name" value="Lysozyme-like"/>
    <property type="match status" value="1"/>
</dbReference>
<name>A0A6M3IRG3_9ZZZZ</name>
<dbReference type="EMBL" id="MT142074">
    <property type="protein sequence ID" value="QJA74099.1"/>
    <property type="molecule type" value="Genomic_DNA"/>
</dbReference>
<accession>A0A6M3IRG3</accession>
<sequence>MLAVAGTGRICRLTEIAQAKEEEMENVRIENEKLKVEASTDIRDKILAEIRRVFGSKAQQAIEIASCENNPYADNYDPFRVNLNSDSSRDYGIFQVNDLWVRVYGSEFKRSWKKNIETAKKIFDRSGNWKMWYSSWNCHRLG</sequence>
<reference evidence="1" key="1">
    <citation type="submission" date="2020-03" db="EMBL/GenBank/DDBJ databases">
        <title>The deep terrestrial virosphere.</title>
        <authorList>
            <person name="Holmfeldt K."/>
            <person name="Nilsson E."/>
            <person name="Simone D."/>
            <person name="Lopez-Fernandez M."/>
            <person name="Wu X."/>
            <person name="de Brujin I."/>
            <person name="Lundin D."/>
            <person name="Andersson A."/>
            <person name="Bertilsson S."/>
            <person name="Dopson M."/>
        </authorList>
    </citation>
    <scope>NUCLEOTIDE SEQUENCE</scope>
    <source>
        <strain evidence="2">MM415A02103</strain>
        <strain evidence="1">MM415B01169</strain>
    </source>
</reference>
<organism evidence="1">
    <name type="scientific">viral metagenome</name>
    <dbReference type="NCBI Taxonomy" id="1070528"/>
    <lineage>
        <taxon>unclassified sequences</taxon>
        <taxon>metagenomes</taxon>
        <taxon>organismal metagenomes</taxon>
    </lineage>
</organism>